<keyword evidence="2" id="KW-1185">Reference proteome</keyword>
<reference evidence="2" key="1">
    <citation type="journal article" date="2018" name="BMC Genomics">
        <title>Genomic insights into host adaptation between the wheat stripe rust pathogen (Puccinia striiformis f. sp. tritici) and the barley stripe rust pathogen (Puccinia striiformis f. sp. hordei).</title>
        <authorList>
            <person name="Xia C."/>
            <person name="Wang M."/>
            <person name="Yin C."/>
            <person name="Cornejo O.E."/>
            <person name="Hulbert S.H."/>
            <person name="Chen X."/>
        </authorList>
    </citation>
    <scope>NUCLEOTIDE SEQUENCE [LARGE SCALE GENOMIC DNA]</scope>
    <source>
        <strain evidence="2">93-210</strain>
    </source>
</reference>
<reference evidence="2" key="2">
    <citation type="journal article" date="2018" name="Mol. Plant Microbe Interact.">
        <title>Genome sequence resources for the wheat stripe rust pathogen (Puccinia striiformis f. sp. tritici) and the barley stripe rust pathogen (Puccinia striiformis f. sp. hordei).</title>
        <authorList>
            <person name="Xia C."/>
            <person name="Wang M."/>
            <person name="Yin C."/>
            <person name="Cornejo O.E."/>
            <person name="Hulbert S.H."/>
            <person name="Chen X."/>
        </authorList>
    </citation>
    <scope>NUCLEOTIDE SEQUENCE [LARGE SCALE GENOMIC DNA]</scope>
    <source>
        <strain evidence="2">93-210</strain>
    </source>
</reference>
<evidence type="ECO:0000313" key="2">
    <source>
        <dbReference type="Proteomes" id="UP001060170"/>
    </source>
</evidence>
<accession>A0ACC0E380</accession>
<organism evidence="1 2">
    <name type="scientific">Puccinia striiformis f. sp. tritici</name>
    <dbReference type="NCBI Taxonomy" id="168172"/>
    <lineage>
        <taxon>Eukaryota</taxon>
        <taxon>Fungi</taxon>
        <taxon>Dikarya</taxon>
        <taxon>Basidiomycota</taxon>
        <taxon>Pucciniomycotina</taxon>
        <taxon>Pucciniomycetes</taxon>
        <taxon>Pucciniales</taxon>
        <taxon>Pucciniaceae</taxon>
        <taxon>Puccinia</taxon>
    </lineage>
</organism>
<protein>
    <submittedName>
        <fullName evidence="1">Uncharacterized protein</fullName>
    </submittedName>
</protein>
<evidence type="ECO:0000313" key="1">
    <source>
        <dbReference type="EMBL" id="KAI7944117.1"/>
    </source>
</evidence>
<comment type="caution">
    <text evidence="1">The sequence shown here is derived from an EMBL/GenBank/DDBJ whole genome shotgun (WGS) entry which is preliminary data.</text>
</comment>
<name>A0ACC0E380_9BASI</name>
<gene>
    <name evidence="1" type="ORF">MJO28_011645</name>
</gene>
<dbReference type="Proteomes" id="UP001060170">
    <property type="component" value="Chromosome 11"/>
</dbReference>
<proteinExistence type="predicted"/>
<dbReference type="EMBL" id="CM045875">
    <property type="protein sequence ID" value="KAI7944117.1"/>
    <property type="molecule type" value="Genomic_DNA"/>
</dbReference>
<sequence length="1181" mass="133612">MKEINEEILERCPGTLANGVTCRIPDLNVDLTILINTMEDIINDNKKETPPPCRTPAPGECFNCGEKGHRRQDCPKPQKKIMEVDGELQPDDPGGSDSEPSSDLELMPTTPDENYRYEVIHADIGDDICINSIQGESSLPQQWDPNMKVGHISDAKLLVTKPEKGRSYTLGKTSYTSVIFEGQMIKTLLDIGALCSCTSSSFLEECYPEWQSHLLPVPRAKFSSCNSAMKALGIVSMPLIFPQSKGSPRLIIELVVMEDALCDYLILGNDAFCMYGIDIFQSRDRFYTIGGDWKRKFQICHIKTTTTEEVTTNNVELLHEITSFESEYLSQASLSHVLSDQQKKDILQVCFESKEAFCTTEEPIGNITGHDMKLELTVSSPYPPILRRPPYPSSPKSREALTTHIQELLDLRVIRKVGHNEQVDITTPVITAWHNDKSRMVGDFRCLHNYTKADYYPIPRIDHSLHNLSKAKYIAAMDVLKVFHQIPTHPESRKFMRIICHLGIYEYLRMPGGIKNAPSHFQRKMNPLPLQASKCPLRNVLNTCGPLQAEIKNQTSVSQSIAQARPINSGIRHFLETEPAMPAYGGPAPNSVKIKPMDKDFGFNGVNIPIEKFILRYEDAGSTDGASSRDLAKQIVAFIKLNDLKDELEEMSGYKDGNWEELKNQLLNRFGSAQPLVKYTKHDLQNLISQISSQGGIQNLTQFKIFRTKFEGMTHYLVRMGYSSNVEEFRDYLLEALHRNLEIAVTRDLIRDHQMLASRDGGHILPDSTTLMTYIQKELQSASLMERRHQLREVERQRTYSRPAPPGDKPMGNLPKQLSSWNVQKPTLFISSSHVPYRNLEKDYSTYTCHYCGAKGHSLHRCNSQTTDEIKKLCRKEGANIIMPDETHLPFDKNTPYKIAVDKWHAERKQPGIIKLPPGLHTQQIEQNVFQSSFGELEFLNYTEESGSIYDCDVGRELKNKKKVQETPSAKNIRQEQEDPMYEEQGVMDKLNLPDIGYETPEPRKKAPLEKLQIKAPEDISIKLEALAAEGSPVTVVSETLEEPLRDLSSTLNIVEEKEIENVEVNLHTCSTEVELNQSAILTTMENVEANVLSSDFTHLALSLETCIFHKDPGRSTEKKINSAPTYNYDAYSVHTSAYQSKLKHSIPPNLKPPDPPQVLLKPHSLYSEEAKTKSYIDQAN</sequence>
<reference evidence="1 2" key="3">
    <citation type="journal article" date="2022" name="Microbiol. Spectr.">
        <title>Folding features and dynamics of 3D genome architecture in plant fungal pathogens.</title>
        <authorList>
            <person name="Xia C."/>
        </authorList>
    </citation>
    <scope>NUCLEOTIDE SEQUENCE [LARGE SCALE GENOMIC DNA]</scope>
    <source>
        <strain evidence="1 2">93-210</strain>
    </source>
</reference>